<accession>A0AC61QMZ4</accession>
<evidence type="ECO:0000313" key="2">
    <source>
        <dbReference type="Proteomes" id="UP000308886"/>
    </source>
</evidence>
<protein>
    <submittedName>
        <fullName evidence="1">Uncharacterized protein</fullName>
    </submittedName>
</protein>
<proteinExistence type="predicted"/>
<keyword evidence="2" id="KW-1185">Reference proteome</keyword>
<name>A0AC61QMZ4_9BACT</name>
<gene>
    <name evidence="1" type="ORF">E5358_14910</name>
</gene>
<comment type="caution">
    <text evidence="1">The sequence shown here is derived from an EMBL/GenBank/DDBJ whole genome shotgun (WGS) entry which is preliminary data.</text>
</comment>
<dbReference type="EMBL" id="SRZC01000048">
    <property type="protein sequence ID" value="TGX79410.1"/>
    <property type="molecule type" value="Genomic_DNA"/>
</dbReference>
<dbReference type="Proteomes" id="UP000308886">
    <property type="component" value="Unassembled WGS sequence"/>
</dbReference>
<reference evidence="1" key="1">
    <citation type="submission" date="2019-04" db="EMBL/GenBank/DDBJ databases">
        <title>Microbes associate with the intestines of laboratory mice.</title>
        <authorList>
            <person name="Navarre W."/>
            <person name="Wong E."/>
            <person name="Huang K."/>
            <person name="Tropini C."/>
            <person name="Ng K."/>
            <person name="Yu B."/>
        </authorList>
    </citation>
    <scope>NUCLEOTIDE SEQUENCE</scope>
    <source>
        <strain evidence="1">NM73_A23</strain>
    </source>
</reference>
<evidence type="ECO:0000313" key="1">
    <source>
        <dbReference type="EMBL" id="TGX79410.1"/>
    </source>
</evidence>
<sequence>MIEITDSGTIRVSSGVLCGEVDSEILYEDSTLEGNLSEFNFFEEIKRVEQRQLSKDEQKLVYDCIADIENKKLKEFNSLVGEYWNDAWAVVMIIDDKKYVALHPPYEELLILFNILMELSPVDIRKETGISFRLKSVQERLKNGYDNIYEKYRDQILPKSCWERTKEWFD</sequence>
<organism evidence="1 2">
    <name type="scientific">Palleniella muris</name>
    <dbReference type="NCBI Taxonomy" id="3038145"/>
    <lineage>
        <taxon>Bacteria</taxon>
        <taxon>Pseudomonadati</taxon>
        <taxon>Bacteroidota</taxon>
        <taxon>Bacteroidia</taxon>
        <taxon>Bacteroidales</taxon>
        <taxon>Prevotellaceae</taxon>
        <taxon>Palleniella</taxon>
    </lineage>
</organism>